<dbReference type="EMBL" id="JAPQKT010000009">
    <property type="protein sequence ID" value="KAJ5222060.1"/>
    <property type="molecule type" value="Genomic_DNA"/>
</dbReference>
<sequence length="495" mass="54342">MYEPTPSLGLHRLSRQSLQKRYESDEEDVSESDAGGHDFVPSLVGSRRAGTIDSDLSADETSHMDPDSDREDHLLAPEALSTTKRSRPVSMDTLKRSSDADTFGDNAYVFDPEDDMVLELPSPDSTPALASSLFLKPSIYVAPTSPPEHRSRSRSQSPSSIFSVEHAEVQTAKKVTMMEPPTRPTLVFINSLGPRSKAPKPRLNHSRTRGNPRDRESRIFMPRTENTLEVPRLMDAYPSPRELESRASSERGESINSTPSMSPLLEDETTPGATIDCVSDIPFLPYIPPSPNVRPQSIYRPRPRTPASEKSFPPPSSRPRRPAESSRQASSRSNSNSSMPSFSRPGSPSRDDIRPGYLADYSDGASLTRTCSPASIASSPATSQRSYHASKHSVSNILTQRSPMMRRMTRKHSASSSISMSSLRSEMDPIPTLAPTSASASASALSNQSTFTATPYDSHVVRKPSQRRHGRHNSSAYTGKGFMGLKFGKRSFTKT</sequence>
<protein>
    <submittedName>
        <fullName evidence="2">Uncharacterized protein</fullName>
    </submittedName>
</protein>
<accession>A0A9W9NLE0</accession>
<feature type="region of interest" description="Disordered" evidence="1">
    <location>
        <begin position="188"/>
        <end position="361"/>
    </location>
</feature>
<gene>
    <name evidence="2" type="ORF">N7469_010947</name>
</gene>
<evidence type="ECO:0000313" key="2">
    <source>
        <dbReference type="EMBL" id="KAJ5222060.1"/>
    </source>
</evidence>
<feature type="region of interest" description="Disordered" evidence="1">
    <location>
        <begin position="455"/>
        <end position="482"/>
    </location>
</feature>
<dbReference type="Proteomes" id="UP001147733">
    <property type="component" value="Unassembled WGS sequence"/>
</dbReference>
<reference evidence="2" key="2">
    <citation type="journal article" date="2023" name="IMA Fungus">
        <title>Comparative genomic study of the Penicillium genus elucidates a diverse pangenome and 15 lateral gene transfer events.</title>
        <authorList>
            <person name="Petersen C."/>
            <person name="Sorensen T."/>
            <person name="Nielsen M.R."/>
            <person name="Sondergaard T.E."/>
            <person name="Sorensen J.L."/>
            <person name="Fitzpatrick D.A."/>
            <person name="Frisvad J.C."/>
            <person name="Nielsen K.L."/>
        </authorList>
    </citation>
    <scope>NUCLEOTIDE SEQUENCE</scope>
    <source>
        <strain evidence="2">IBT 23319</strain>
    </source>
</reference>
<feature type="region of interest" description="Disordered" evidence="1">
    <location>
        <begin position="373"/>
        <end position="394"/>
    </location>
</feature>
<dbReference type="GeneID" id="81389019"/>
<dbReference type="RefSeq" id="XP_056496983.1">
    <property type="nucleotide sequence ID" value="XM_056649852.1"/>
</dbReference>
<feature type="compositionally biased region" description="Basic residues" evidence="1">
    <location>
        <begin position="197"/>
        <end position="210"/>
    </location>
</feature>
<feature type="region of interest" description="Disordered" evidence="1">
    <location>
        <begin position="1"/>
        <end position="106"/>
    </location>
</feature>
<keyword evidence="3" id="KW-1185">Reference proteome</keyword>
<feature type="compositionally biased region" description="Polar residues" evidence="1">
    <location>
        <begin position="384"/>
        <end position="394"/>
    </location>
</feature>
<feature type="compositionally biased region" description="Low complexity" evidence="1">
    <location>
        <begin position="325"/>
        <end position="348"/>
    </location>
</feature>
<proteinExistence type="predicted"/>
<reference evidence="2" key="1">
    <citation type="submission" date="2022-11" db="EMBL/GenBank/DDBJ databases">
        <authorList>
            <person name="Petersen C."/>
        </authorList>
    </citation>
    <scope>NUCLEOTIDE SEQUENCE</scope>
    <source>
        <strain evidence="2">IBT 23319</strain>
    </source>
</reference>
<dbReference type="AlphaFoldDB" id="A0A9W9NLE0"/>
<feature type="compositionally biased region" description="Low complexity" evidence="1">
    <location>
        <begin position="373"/>
        <end position="383"/>
    </location>
</feature>
<organism evidence="2 3">
    <name type="scientific">Penicillium citrinum</name>
    <dbReference type="NCBI Taxonomy" id="5077"/>
    <lineage>
        <taxon>Eukaryota</taxon>
        <taxon>Fungi</taxon>
        <taxon>Dikarya</taxon>
        <taxon>Ascomycota</taxon>
        <taxon>Pezizomycotina</taxon>
        <taxon>Eurotiomycetes</taxon>
        <taxon>Eurotiomycetidae</taxon>
        <taxon>Eurotiales</taxon>
        <taxon>Aspergillaceae</taxon>
        <taxon>Penicillium</taxon>
    </lineage>
</organism>
<feature type="compositionally biased region" description="Basic and acidic residues" evidence="1">
    <location>
        <begin position="60"/>
        <end position="75"/>
    </location>
</feature>
<evidence type="ECO:0000256" key="1">
    <source>
        <dbReference type="SAM" id="MobiDB-lite"/>
    </source>
</evidence>
<feature type="compositionally biased region" description="Basic residues" evidence="1">
    <location>
        <begin position="461"/>
        <end position="472"/>
    </location>
</feature>
<evidence type="ECO:0000313" key="3">
    <source>
        <dbReference type="Proteomes" id="UP001147733"/>
    </source>
</evidence>
<name>A0A9W9NLE0_PENCI</name>
<comment type="caution">
    <text evidence="2">The sequence shown here is derived from an EMBL/GenBank/DDBJ whole genome shotgun (WGS) entry which is preliminary data.</text>
</comment>
<dbReference type="OrthoDB" id="4493237at2759"/>
<feature type="compositionally biased region" description="Basic and acidic residues" evidence="1">
    <location>
        <begin position="241"/>
        <end position="253"/>
    </location>
</feature>